<accession>A0ABR1AE16</accession>
<dbReference type="Pfam" id="PF13927">
    <property type="entry name" value="Ig_3"/>
    <property type="match status" value="1"/>
</dbReference>
<keyword evidence="6" id="KW-1185">Reference proteome</keyword>
<name>A0ABR1AE16_POLSC</name>
<evidence type="ECO:0000259" key="4">
    <source>
        <dbReference type="PROSITE" id="PS50835"/>
    </source>
</evidence>
<evidence type="ECO:0000256" key="3">
    <source>
        <dbReference type="ARBA" id="ARBA00023319"/>
    </source>
</evidence>
<evidence type="ECO:0000256" key="2">
    <source>
        <dbReference type="ARBA" id="ARBA00023157"/>
    </source>
</evidence>
<dbReference type="InterPro" id="IPR007110">
    <property type="entry name" value="Ig-like_dom"/>
</dbReference>
<organism evidence="5 6">
    <name type="scientific">Polyplax serrata</name>
    <name type="common">Common mouse louse</name>
    <dbReference type="NCBI Taxonomy" id="468196"/>
    <lineage>
        <taxon>Eukaryota</taxon>
        <taxon>Metazoa</taxon>
        <taxon>Ecdysozoa</taxon>
        <taxon>Arthropoda</taxon>
        <taxon>Hexapoda</taxon>
        <taxon>Insecta</taxon>
        <taxon>Pterygota</taxon>
        <taxon>Neoptera</taxon>
        <taxon>Paraneoptera</taxon>
        <taxon>Psocodea</taxon>
        <taxon>Troctomorpha</taxon>
        <taxon>Phthiraptera</taxon>
        <taxon>Anoplura</taxon>
        <taxon>Polyplacidae</taxon>
        <taxon>Polyplax</taxon>
    </lineage>
</organism>
<dbReference type="Gene3D" id="2.60.40.10">
    <property type="entry name" value="Immunoglobulins"/>
    <property type="match status" value="1"/>
</dbReference>
<dbReference type="EMBL" id="JAWJWF010000051">
    <property type="protein sequence ID" value="KAK6617508.1"/>
    <property type="molecule type" value="Genomic_DNA"/>
</dbReference>
<dbReference type="PANTHER" id="PTHR12231">
    <property type="entry name" value="CTX-RELATED TYPE I TRANSMEMBRANE PROTEIN"/>
    <property type="match status" value="1"/>
</dbReference>
<feature type="domain" description="Ig-like" evidence="4">
    <location>
        <begin position="16"/>
        <end position="54"/>
    </location>
</feature>
<dbReference type="InterPro" id="IPR051170">
    <property type="entry name" value="Neural/epithelial_adhesion"/>
</dbReference>
<comment type="caution">
    <text evidence="5">The sequence shown here is derived from an EMBL/GenBank/DDBJ whole genome shotgun (WGS) entry which is preliminary data.</text>
</comment>
<evidence type="ECO:0000313" key="6">
    <source>
        <dbReference type="Proteomes" id="UP001359485"/>
    </source>
</evidence>
<dbReference type="InterPro" id="IPR036179">
    <property type="entry name" value="Ig-like_dom_sf"/>
</dbReference>
<dbReference type="Proteomes" id="UP001359485">
    <property type="component" value="Unassembled WGS sequence"/>
</dbReference>
<reference evidence="5 6" key="1">
    <citation type="submission" date="2023-09" db="EMBL/GenBank/DDBJ databases">
        <title>Genomes of two closely related lineages of the louse Polyplax serrata with different host specificities.</title>
        <authorList>
            <person name="Martinu J."/>
            <person name="Tarabai H."/>
            <person name="Stefka J."/>
            <person name="Hypsa V."/>
        </authorList>
    </citation>
    <scope>NUCLEOTIDE SEQUENCE [LARGE SCALE GENOMIC DNA]</scope>
    <source>
        <strain evidence="5">98ZLc_SE</strain>
    </source>
</reference>
<dbReference type="PROSITE" id="PS50835">
    <property type="entry name" value="IG_LIKE"/>
    <property type="match status" value="1"/>
</dbReference>
<dbReference type="SUPFAM" id="SSF48726">
    <property type="entry name" value="Immunoglobulin"/>
    <property type="match status" value="1"/>
</dbReference>
<keyword evidence="1" id="KW-0677">Repeat</keyword>
<keyword evidence="2" id="KW-1015">Disulfide bond</keyword>
<proteinExistence type="predicted"/>
<dbReference type="PANTHER" id="PTHR12231:SF105">
    <property type="entry name" value="LACHESIN-LIKE PROTEIN"/>
    <property type="match status" value="1"/>
</dbReference>
<keyword evidence="3" id="KW-0393">Immunoglobulin domain</keyword>
<evidence type="ECO:0000256" key="1">
    <source>
        <dbReference type="ARBA" id="ARBA00022737"/>
    </source>
</evidence>
<evidence type="ECO:0000313" key="5">
    <source>
        <dbReference type="EMBL" id="KAK6617508.1"/>
    </source>
</evidence>
<gene>
    <name evidence="5" type="ORF">RUM44_005096</name>
</gene>
<sequence length="130" mass="15147">MVRMNYGLKEIPTVPPDIIDEETSSDVTVREGENATLVCRAKGHPVPRIIWKREDGDHLQFKSGPREIVRDKFNERRKQIEVLWLPFMAERIKLAFLVLDINAGCHFTFAKERASSHLWQRARHGVNEKK</sequence>
<protein>
    <recommendedName>
        <fullName evidence="4">Ig-like domain-containing protein</fullName>
    </recommendedName>
</protein>
<dbReference type="InterPro" id="IPR013783">
    <property type="entry name" value="Ig-like_fold"/>
</dbReference>